<dbReference type="Gene3D" id="3.10.180.10">
    <property type="entry name" value="2,3-Dihydroxybiphenyl 1,2-Dioxygenase, domain 1"/>
    <property type="match status" value="1"/>
</dbReference>
<keyword evidence="3" id="KW-1185">Reference proteome</keyword>
<proteinExistence type="predicted"/>
<dbReference type="PANTHER" id="PTHR35006">
    <property type="entry name" value="GLYOXALASE FAMILY PROTEIN (AFU_ORTHOLOGUE AFUA_5G14830)"/>
    <property type="match status" value="1"/>
</dbReference>
<feature type="domain" description="VOC" evidence="1">
    <location>
        <begin position="1"/>
        <end position="127"/>
    </location>
</feature>
<dbReference type="PROSITE" id="PS51819">
    <property type="entry name" value="VOC"/>
    <property type="match status" value="1"/>
</dbReference>
<comment type="caution">
    <text evidence="2">The sequence shown here is derived from an EMBL/GenBank/DDBJ whole genome shotgun (WGS) entry which is preliminary data.</text>
</comment>
<organism evidence="2 3">
    <name type="scientific">Henriciella pelagia</name>
    <dbReference type="NCBI Taxonomy" id="1977912"/>
    <lineage>
        <taxon>Bacteria</taxon>
        <taxon>Pseudomonadati</taxon>
        <taxon>Pseudomonadota</taxon>
        <taxon>Alphaproteobacteria</taxon>
        <taxon>Hyphomonadales</taxon>
        <taxon>Hyphomonadaceae</taxon>
        <taxon>Henriciella</taxon>
    </lineage>
</organism>
<evidence type="ECO:0000313" key="3">
    <source>
        <dbReference type="Proteomes" id="UP000628854"/>
    </source>
</evidence>
<evidence type="ECO:0000259" key="1">
    <source>
        <dbReference type="PROSITE" id="PS51819"/>
    </source>
</evidence>
<evidence type="ECO:0000313" key="2">
    <source>
        <dbReference type="EMBL" id="GGB71342.1"/>
    </source>
</evidence>
<name>A0ABQ1JLI1_9PROT</name>
<dbReference type="Pfam" id="PF00903">
    <property type="entry name" value="Glyoxalase"/>
    <property type="match status" value="1"/>
</dbReference>
<reference evidence="3" key="1">
    <citation type="journal article" date="2019" name="Int. J. Syst. Evol. Microbiol.">
        <title>The Global Catalogue of Microorganisms (GCM) 10K type strain sequencing project: providing services to taxonomists for standard genome sequencing and annotation.</title>
        <authorList>
            <consortium name="The Broad Institute Genomics Platform"/>
            <consortium name="The Broad Institute Genome Sequencing Center for Infectious Disease"/>
            <person name="Wu L."/>
            <person name="Ma J."/>
        </authorList>
    </citation>
    <scope>NUCLEOTIDE SEQUENCE [LARGE SCALE GENOMIC DNA]</scope>
    <source>
        <strain evidence="3">CGMCC 1.15928</strain>
    </source>
</reference>
<dbReference type="CDD" id="cd07262">
    <property type="entry name" value="VOC_like"/>
    <property type="match status" value="1"/>
</dbReference>
<dbReference type="InterPro" id="IPR037523">
    <property type="entry name" value="VOC_core"/>
</dbReference>
<dbReference type="InterPro" id="IPR004360">
    <property type="entry name" value="Glyas_Fos-R_dOase_dom"/>
</dbReference>
<dbReference type="PANTHER" id="PTHR35006:SF1">
    <property type="entry name" value="BLL2941 PROTEIN"/>
    <property type="match status" value="1"/>
</dbReference>
<dbReference type="Proteomes" id="UP000628854">
    <property type="component" value="Unassembled WGS sequence"/>
</dbReference>
<dbReference type="RefSeq" id="WP_084392362.1">
    <property type="nucleotide sequence ID" value="NZ_BMKF01000002.1"/>
</dbReference>
<sequence length="132" mass="14466">MISHITLGTVDLERATAFYSPIMEMLGLQRVPAERSKSFVMWTGADSFRPMVALTTPQNGEPHHPGNGQMLALLAPDRETVARVHAAALEAGGEDEGAPGLRPQYHSNYFGAYFRDLDGNKLCIVCHDAVER</sequence>
<dbReference type="EMBL" id="BMKF01000002">
    <property type="protein sequence ID" value="GGB71342.1"/>
    <property type="molecule type" value="Genomic_DNA"/>
</dbReference>
<dbReference type="InterPro" id="IPR029068">
    <property type="entry name" value="Glyas_Bleomycin-R_OHBP_Dase"/>
</dbReference>
<dbReference type="SUPFAM" id="SSF54593">
    <property type="entry name" value="Glyoxalase/Bleomycin resistance protein/Dihydroxybiphenyl dioxygenase"/>
    <property type="match status" value="1"/>
</dbReference>
<accession>A0ABQ1JLI1</accession>
<gene>
    <name evidence="2" type="ORF">GCM10011503_20000</name>
</gene>
<protein>
    <recommendedName>
        <fullName evidence="1">VOC domain-containing protein</fullName>
    </recommendedName>
</protein>